<proteinExistence type="predicted"/>
<keyword evidence="2" id="KW-0732">Signal</keyword>
<dbReference type="InterPro" id="IPR036366">
    <property type="entry name" value="PGBDSf"/>
</dbReference>
<evidence type="ECO:0000256" key="2">
    <source>
        <dbReference type="SAM" id="SignalP"/>
    </source>
</evidence>
<dbReference type="AlphaFoldDB" id="A0A285SAZ9"/>
<evidence type="ECO:0000313" key="5">
    <source>
        <dbReference type="Proteomes" id="UP000219111"/>
    </source>
</evidence>
<feature type="region of interest" description="Disordered" evidence="1">
    <location>
        <begin position="50"/>
        <end position="72"/>
    </location>
</feature>
<evidence type="ECO:0000256" key="1">
    <source>
        <dbReference type="SAM" id="MobiDB-lite"/>
    </source>
</evidence>
<evidence type="ECO:0000259" key="3">
    <source>
        <dbReference type="Pfam" id="PF01471"/>
    </source>
</evidence>
<dbReference type="Proteomes" id="UP000219111">
    <property type="component" value="Unassembled WGS sequence"/>
</dbReference>
<dbReference type="InterPro" id="IPR036365">
    <property type="entry name" value="PGBD-like_sf"/>
</dbReference>
<dbReference type="SUPFAM" id="SSF47090">
    <property type="entry name" value="PGBD-like"/>
    <property type="match status" value="1"/>
</dbReference>
<reference evidence="5" key="1">
    <citation type="submission" date="2017-08" db="EMBL/GenBank/DDBJ databases">
        <authorList>
            <person name="Varghese N."/>
            <person name="Submissions S."/>
        </authorList>
    </citation>
    <scope>NUCLEOTIDE SEQUENCE [LARGE SCALE GENOMIC DNA]</scope>
    <source>
        <strain evidence="5">JA276</strain>
    </source>
</reference>
<dbReference type="OrthoDB" id="7444491at2"/>
<dbReference type="Pfam" id="PF01471">
    <property type="entry name" value="PG_binding_1"/>
    <property type="match status" value="1"/>
</dbReference>
<feature type="domain" description="Peptidoglycan binding-like" evidence="3">
    <location>
        <begin position="73"/>
        <end position="118"/>
    </location>
</feature>
<dbReference type="Gene3D" id="1.10.101.10">
    <property type="entry name" value="PGBD-like superfamily/PGBD"/>
    <property type="match status" value="1"/>
</dbReference>
<name>A0A285SAZ9_9RHOB</name>
<sequence length="593" mass="60394">MKTRHLLTSFLALSVGITGSTPVLAGGGDVVGGLIGGMIGAAIINEANRSHQPRTTVRRSTSSVSSATRERNREVQNSLNYFGYPVGTPDGVLGSKSRAAISQYQALLGYPATGQLTEMERNILVTAYNRAQLGGPQVQNIISTSPQGIRGMLLAQRDQMIGGGPGTAPAGYAGGTIGGLPPEVSEAVFEIARNTNVEPMQLMQRAGFVQLADMNADGRTDYMIDTSVTGSGFWCNGPACTVRVFASTPQGYQRNDFQLANATPASFSCSHGLCEVKQDGAMMAATPAPLPMPTAPLPPTVMAAQPAAPAPATALPSFGAAIVPPKVTLTSYCAGVSAKTGSFGGPQTVAMLSDPGQALGEQFCAVSAAAKADGEAIGKQIQGFTPEQIATQCRGFGAALKDQVALLTTTPRDDMIASIQGWIAQSGMSQDQLVSTSKVCLSMGYGLDEPEVAIASALVLTGAGQMVYAEMLGHHLTSGVGLEAHPDLALDWYDLSGNALSVGQTPVFLPEQADRAGLIKKASMALNGRASLVPMLPVPVAAPSATAPAIPASASAATVSTQSAPGGLAGLAGLAAGAANMVATGAAQLPTQP</sequence>
<dbReference type="RefSeq" id="WP_097069607.1">
    <property type="nucleotide sequence ID" value="NZ_OBMT01000004.1"/>
</dbReference>
<organism evidence="4 5">
    <name type="scientific">Rhodobacter maris</name>
    <dbReference type="NCBI Taxonomy" id="446682"/>
    <lineage>
        <taxon>Bacteria</taxon>
        <taxon>Pseudomonadati</taxon>
        <taxon>Pseudomonadota</taxon>
        <taxon>Alphaproteobacteria</taxon>
        <taxon>Rhodobacterales</taxon>
        <taxon>Rhodobacter group</taxon>
        <taxon>Rhodobacter</taxon>
    </lineage>
</organism>
<dbReference type="InterPro" id="IPR002477">
    <property type="entry name" value="Peptidoglycan-bd-like"/>
</dbReference>
<keyword evidence="5" id="KW-1185">Reference proteome</keyword>
<feature type="compositionally biased region" description="Low complexity" evidence="1">
    <location>
        <begin position="54"/>
        <end position="67"/>
    </location>
</feature>
<gene>
    <name evidence="4" type="ORF">SAMN05877831_10426</name>
</gene>
<evidence type="ECO:0000313" key="4">
    <source>
        <dbReference type="EMBL" id="SOC04795.1"/>
    </source>
</evidence>
<feature type="chain" id="PRO_5013307095" evidence="2">
    <location>
        <begin position="26"/>
        <end position="593"/>
    </location>
</feature>
<accession>A0A285SAZ9</accession>
<protein>
    <submittedName>
        <fullName evidence="4">Putative peptidoglycan binding protein</fullName>
    </submittedName>
</protein>
<dbReference type="EMBL" id="OBMT01000004">
    <property type="protein sequence ID" value="SOC04795.1"/>
    <property type="molecule type" value="Genomic_DNA"/>
</dbReference>
<feature type="signal peptide" evidence="2">
    <location>
        <begin position="1"/>
        <end position="25"/>
    </location>
</feature>